<dbReference type="SUPFAM" id="SSF56954">
    <property type="entry name" value="Outer membrane efflux proteins (OEP)"/>
    <property type="match status" value="1"/>
</dbReference>
<evidence type="ECO:0000313" key="4">
    <source>
        <dbReference type="Proteomes" id="UP000460626"/>
    </source>
</evidence>
<keyword evidence="2" id="KW-0449">Lipoprotein</keyword>
<dbReference type="NCBIfam" id="TIGR01845">
    <property type="entry name" value="outer_NodT"/>
    <property type="match status" value="1"/>
</dbReference>
<evidence type="ECO:0000313" key="3">
    <source>
        <dbReference type="EMBL" id="MXO93825.1"/>
    </source>
</evidence>
<dbReference type="RefSeq" id="WP_131453852.1">
    <property type="nucleotide sequence ID" value="NZ_BMJK01000001.1"/>
</dbReference>
<dbReference type="InterPro" id="IPR003423">
    <property type="entry name" value="OMP_efflux"/>
</dbReference>
<dbReference type="OrthoDB" id="9783100at2"/>
<organism evidence="3 4">
    <name type="scientific">Aurantiacibacter arachoides</name>
    <dbReference type="NCBI Taxonomy" id="1850444"/>
    <lineage>
        <taxon>Bacteria</taxon>
        <taxon>Pseudomonadati</taxon>
        <taxon>Pseudomonadota</taxon>
        <taxon>Alphaproteobacteria</taxon>
        <taxon>Sphingomonadales</taxon>
        <taxon>Erythrobacteraceae</taxon>
        <taxon>Aurantiacibacter</taxon>
    </lineage>
</organism>
<reference evidence="3 4" key="1">
    <citation type="submission" date="2019-12" db="EMBL/GenBank/DDBJ databases">
        <title>Genomic-based taxomic classification of the family Erythrobacteraceae.</title>
        <authorList>
            <person name="Xu L."/>
        </authorList>
    </citation>
    <scope>NUCLEOTIDE SEQUENCE [LARGE SCALE GENOMIC DNA]</scope>
    <source>
        <strain evidence="3 4">RC4-10-4</strain>
    </source>
</reference>
<proteinExistence type="inferred from homology"/>
<sequence length="471" mass="49036">MLAGCATTAVEVAQPTLPVPADWAQTDVPPISTDLTRYWTLLGDPLLTRYVEQAIVQNRDLAVSAARIDQARASLVQARAGYLPSVGATGGLNRDVGSRGRDGVQFQVGADAQWELDLFGQISGGVAAARGDLAASGYSLADLQRLIVGQVAIATINGRATAEQLAIARSTLAFQEDNLQIARWRNQAGLVSSLDVEQARAQRAQTAATIPALESSLASTANAISTLIGEAPGPVLEALAFDAPAPVPEPPLLAGFEAPAEVLFRRPDVRAAEANLVASSARIGVARAQLLPLARLSGSFGTGQAGLGSVFDFLAGNLFAGVTQLIFDGGRTAAQVDSAEAAAQGALAQWEQTILGALEDVESAAVDQRTAATRVELNEEGVDAAANSVLLARSSYEAGLTDFRNLLTSENQLLSARNSLVAARADRATAFVRLTQALGGGWDLAAYDYPLPAFGRPTPARDADSLDRTAQ</sequence>
<comment type="caution">
    <text evidence="3">The sequence shown here is derived from an EMBL/GenBank/DDBJ whole genome shotgun (WGS) entry which is preliminary data.</text>
</comment>
<comment type="subcellular location">
    <subcellularLocation>
        <location evidence="2">Cell membrane</location>
        <topology evidence="2">Lipid-anchor</topology>
    </subcellularLocation>
</comment>
<evidence type="ECO:0000256" key="2">
    <source>
        <dbReference type="RuleBase" id="RU362097"/>
    </source>
</evidence>
<accession>A0A845A121</accession>
<dbReference type="Proteomes" id="UP000460626">
    <property type="component" value="Unassembled WGS sequence"/>
</dbReference>
<dbReference type="PANTHER" id="PTHR30203">
    <property type="entry name" value="OUTER MEMBRANE CATION EFFLUX PROTEIN"/>
    <property type="match status" value="1"/>
</dbReference>
<comment type="similarity">
    <text evidence="1 2">Belongs to the outer membrane factor (OMF) (TC 1.B.17) family.</text>
</comment>
<keyword evidence="2" id="KW-0472">Membrane</keyword>
<dbReference type="AlphaFoldDB" id="A0A845A121"/>
<dbReference type="InterPro" id="IPR010131">
    <property type="entry name" value="MdtP/NodT-like"/>
</dbReference>
<dbReference type="Gene3D" id="1.20.1600.10">
    <property type="entry name" value="Outer membrane efflux proteins (OEP)"/>
    <property type="match status" value="1"/>
</dbReference>
<dbReference type="EMBL" id="WTYH01000001">
    <property type="protein sequence ID" value="MXO93825.1"/>
    <property type="molecule type" value="Genomic_DNA"/>
</dbReference>
<dbReference type="Pfam" id="PF02321">
    <property type="entry name" value="OEP"/>
    <property type="match status" value="2"/>
</dbReference>
<protein>
    <submittedName>
        <fullName evidence="3">Efflux transporter outer membrane subunit</fullName>
    </submittedName>
</protein>
<keyword evidence="2" id="KW-1134">Transmembrane beta strand</keyword>
<keyword evidence="2" id="KW-0564">Palmitate</keyword>
<evidence type="ECO:0000256" key="1">
    <source>
        <dbReference type="ARBA" id="ARBA00007613"/>
    </source>
</evidence>
<keyword evidence="2" id="KW-0812">Transmembrane</keyword>
<dbReference type="GO" id="GO:0005886">
    <property type="term" value="C:plasma membrane"/>
    <property type="evidence" value="ECO:0007669"/>
    <property type="project" value="UniProtKB-SubCell"/>
</dbReference>
<gene>
    <name evidence="3" type="ORF">GRI62_09415</name>
</gene>
<keyword evidence="4" id="KW-1185">Reference proteome</keyword>
<dbReference type="Gene3D" id="2.20.200.10">
    <property type="entry name" value="Outer membrane efflux proteins (OEP)"/>
    <property type="match status" value="1"/>
</dbReference>
<name>A0A845A121_9SPHN</name>
<dbReference type="GO" id="GO:0015562">
    <property type="term" value="F:efflux transmembrane transporter activity"/>
    <property type="evidence" value="ECO:0007669"/>
    <property type="project" value="InterPro"/>
</dbReference>